<feature type="transmembrane region" description="Helical" evidence="1">
    <location>
        <begin position="6"/>
        <end position="24"/>
    </location>
</feature>
<evidence type="ECO:0000256" key="1">
    <source>
        <dbReference type="SAM" id="Phobius"/>
    </source>
</evidence>
<reference evidence="3" key="1">
    <citation type="submission" date="2020-05" db="EMBL/GenBank/DDBJ databases">
        <authorList>
            <person name="Chiriac C."/>
            <person name="Salcher M."/>
            <person name="Ghai R."/>
            <person name="Kavagutti S V."/>
        </authorList>
    </citation>
    <scope>NUCLEOTIDE SEQUENCE</scope>
</reference>
<dbReference type="EMBL" id="CAEZSL010000093">
    <property type="protein sequence ID" value="CAB4545653.1"/>
    <property type="molecule type" value="Genomic_DNA"/>
</dbReference>
<evidence type="ECO:0000313" key="2">
    <source>
        <dbReference type="EMBL" id="CAB4545653.1"/>
    </source>
</evidence>
<keyword evidence="1" id="KW-1133">Transmembrane helix</keyword>
<keyword evidence="1" id="KW-0812">Transmembrane</keyword>
<accession>A0A6J7LZB6</accession>
<protein>
    <submittedName>
        <fullName evidence="3">Unannotated protein</fullName>
    </submittedName>
</protein>
<dbReference type="EMBL" id="CAFBNZ010000107">
    <property type="protein sequence ID" value="CAB4971743.1"/>
    <property type="molecule type" value="Genomic_DNA"/>
</dbReference>
<organism evidence="3">
    <name type="scientific">freshwater metagenome</name>
    <dbReference type="NCBI Taxonomy" id="449393"/>
    <lineage>
        <taxon>unclassified sequences</taxon>
        <taxon>metagenomes</taxon>
        <taxon>ecological metagenomes</taxon>
    </lineage>
</organism>
<keyword evidence="1" id="KW-0472">Membrane</keyword>
<evidence type="ECO:0000313" key="3">
    <source>
        <dbReference type="EMBL" id="CAB4971743.1"/>
    </source>
</evidence>
<name>A0A6J7LZB6_9ZZZZ</name>
<gene>
    <name evidence="2" type="ORF">UFOPK1421_00935</name>
    <name evidence="3" type="ORF">UFOPK3889_00647</name>
</gene>
<dbReference type="AlphaFoldDB" id="A0A6J7LZB6"/>
<proteinExistence type="predicted"/>
<sequence>MLENIALLVSVSINASAVVIGVMMENGRRKLDRKKKHLEERRTIYAKFMDKIVRWQLLVVREYELRYETDQTSIENHNAAALDLRLAHREAMEPLFELRMLGSEDARKLSEEIIEFNYAYEKSFKMPVVDRSGPDPDWIRIRDQFIAVARREFEADSN</sequence>